<evidence type="ECO:0000256" key="2">
    <source>
        <dbReference type="ARBA" id="ARBA00023140"/>
    </source>
</evidence>
<comment type="subcellular location">
    <subcellularLocation>
        <location evidence="1">Peroxisome</location>
    </subcellularLocation>
</comment>
<keyword evidence="5" id="KW-0436">Ligase</keyword>
<dbReference type="Pfam" id="PF13193">
    <property type="entry name" value="AMP-binding_C"/>
    <property type="match status" value="1"/>
</dbReference>
<dbReference type="InterPro" id="IPR020845">
    <property type="entry name" value="AMP-binding_CS"/>
</dbReference>
<dbReference type="GO" id="GO:0046949">
    <property type="term" value="P:fatty-acyl-CoA biosynthetic process"/>
    <property type="evidence" value="ECO:0007669"/>
    <property type="project" value="TreeGrafter"/>
</dbReference>
<feature type="domain" description="AMP-binding enzyme C-terminal" evidence="4">
    <location>
        <begin position="462"/>
        <end position="537"/>
    </location>
</feature>
<dbReference type="PANTHER" id="PTHR24096">
    <property type="entry name" value="LONG-CHAIN-FATTY-ACID--COA LIGASE"/>
    <property type="match status" value="1"/>
</dbReference>
<dbReference type="InterPro" id="IPR000873">
    <property type="entry name" value="AMP-dep_synth/lig_dom"/>
</dbReference>
<evidence type="ECO:0000313" key="5">
    <source>
        <dbReference type="EMBL" id="CAG6500995.1"/>
    </source>
</evidence>
<dbReference type="AlphaFoldDB" id="A0A8D8D1H6"/>
<reference evidence="5" key="1">
    <citation type="submission" date="2021-05" db="EMBL/GenBank/DDBJ databases">
        <authorList>
            <person name="Alioto T."/>
            <person name="Alioto T."/>
            <person name="Gomez Garrido J."/>
        </authorList>
    </citation>
    <scope>NUCLEOTIDE SEQUENCE</scope>
</reference>
<protein>
    <submittedName>
        <fullName evidence="5">4-coumarate--CoA ligase-like 3</fullName>
    </submittedName>
</protein>
<evidence type="ECO:0000259" key="3">
    <source>
        <dbReference type="Pfam" id="PF00501"/>
    </source>
</evidence>
<evidence type="ECO:0000259" key="4">
    <source>
        <dbReference type="Pfam" id="PF13193"/>
    </source>
</evidence>
<sequence>MLIPTRDVSFASLDQFVPNLFPVVMTSYNAFTKTWSGPSIESPFPPTTSVGQAICTVLAKTPTKVSQICDSDGRVLTCEDLRLRTIRVAQNLTELGFKPGDMTAVIAGYSTNLSPVIFGCFLAGFVVNTVDNRLDAHDLSHLLRLTEPVLVLCDEAVLGTVQAAIAEAEITARVVILTEDLASPTGTEDRFQGPSVPDSKVTLAAVITSSGSTGLPKPICLSHAQLISLTCSLIADNAREDDRAILLTSQLHWISGYMMLLGGLMSGIRRIITSHRYGADLALNLVEKYGVTHVLTPAPLALELVQRQRLAGYDLRSLRYLLCGGTTVPDWLRDDIDGVLPNGRCYVGYGMSETGAGAMAVEKVIRRGTVGELEANIEMRVINPLDGTLLGPNQPGELLARYRYPFLGYFHQEKATAEILRQEDNFLHTGDIGFIDSRGFVTLQDRLKEIICWGFYQISPSELEGIIGQLEGVRQVVVVGIPTVEQLDLVTAMVVREDDQLVEEDVVRFVEGRVCDFKRLRGGVYFVEELPVTSTGKVRRAEVRKMAVRMYEERHGSLKH</sequence>
<feature type="domain" description="AMP-dependent synthetase/ligase" evidence="3">
    <location>
        <begin position="59"/>
        <end position="410"/>
    </location>
</feature>
<dbReference type="GO" id="GO:0005777">
    <property type="term" value="C:peroxisome"/>
    <property type="evidence" value="ECO:0007669"/>
    <property type="project" value="UniProtKB-SubCell"/>
</dbReference>
<dbReference type="FunFam" id="3.40.50.12780:FF:000025">
    <property type="entry name" value="luciferin 4-monooxygenase"/>
    <property type="match status" value="1"/>
</dbReference>
<name>A0A8D8D1H6_CULPI</name>
<dbReference type="GO" id="GO:0004467">
    <property type="term" value="F:long-chain fatty acid-CoA ligase activity"/>
    <property type="evidence" value="ECO:0007669"/>
    <property type="project" value="TreeGrafter"/>
</dbReference>
<dbReference type="PANTHER" id="PTHR24096:SF353">
    <property type="entry name" value="GH16244P-RELATED"/>
    <property type="match status" value="1"/>
</dbReference>
<proteinExistence type="predicted"/>
<keyword evidence="2" id="KW-0576">Peroxisome</keyword>
<accession>A0A8D8D1H6</accession>
<dbReference type="InterPro" id="IPR042099">
    <property type="entry name" value="ANL_N_sf"/>
</dbReference>
<evidence type="ECO:0000256" key="1">
    <source>
        <dbReference type="ARBA" id="ARBA00004275"/>
    </source>
</evidence>
<dbReference type="InterPro" id="IPR025110">
    <property type="entry name" value="AMP-bd_C"/>
</dbReference>
<dbReference type="Gene3D" id="3.40.50.12780">
    <property type="entry name" value="N-terminal domain of ligase-like"/>
    <property type="match status" value="1"/>
</dbReference>
<dbReference type="InterPro" id="IPR045851">
    <property type="entry name" value="AMP-bd_C_sf"/>
</dbReference>
<dbReference type="EMBL" id="HBUE01141583">
    <property type="protein sequence ID" value="CAG6500995.1"/>
    <property type="molecule type" value="Transcribed_RNA"/>
</dbReference>
<dbReference type="Pfam" id="PF00501">
    <property type="entry name" value="AMP-binding"/>
    <property type="match status" value="1"/>
</dbReference>
<dbReference type="PROSITE" id="PS00455">
    <property type="entry name" value="AMP_BINDING"/>
    <property type="match status" value="1"/>
</dbReference>
<organism evidence="5">
    <name type="scientific">Culex pipiens</name>
    <name type="common">House mosquito</name>
    <dbReference type="NCBI Taxonomy" id="7175"/>
    <lineage>
        <taxon>Eukaryota</taxon>
        <taxon>Metazoa</taxon>
        <taxon>Ecdysozoa</taxon>
        <taxon>Arthropoda</taxon>
        <taxon>Hexapoda</taxon>
        <taxon>Insecta</taxon>
        <taxon>Pterygota</taxon>
        <taxon>Neoptera</taxon>
        <taxon>Endopterygota</taxon>
        <taxon>Diptera</taxon>
        <taxon>Nematocera</taxon>
        <taxon>Culicoidea</taxon>
        <taxon>Culicidae</taxon>
        <taxon>Culicinae</taxon>
        <taxon>Culicini</taxon>
        <taxon>Culex</taxon>
        <taxon>Culex</taxon>
    </lineage>
</organism>
<dbReference type="SUPFAM" id="SSF56801">
    <property type="entry name" value="Acetyl-CoA synthetase-like"/>
    <property type="match status" value="1"/>
</dbReference>
<dbReference type="Gene3D" id="3.30.300.30">
    <property type="match status" value="1"/>
</dbReference>